<dbReference type="EMBL" id="JAVIJP010000028">
    <property type="protein sequence ID" value="KAL3634410.1"/>
    <property type="molecule type" value="Genomic_DNA"/>
</dbReference>
<keyword evidence="2" id="KW-1185">Reference proteome</keyword>
<reference evidence="2" key="1">
    <citation type="journal article" date="2024" name="IScience">
        <title>Strigolactones Initiate the Formation of Haustorium-like Structures in Castilleja.</title>
        <authorList>
            <person name="Buerger M."/>
            <person name="Peterson D."/>
            <person name="Chory J."/>
        </authorList>
    </citation>
    <scope>NUCLEOTIDE SEQUENCE [LARGE SCALE GENOMIC DNA]</scope>
</reference>
<evidence type="ECO:0000313" key="2">
    <source>
        <dbReference type="Proteomes" id="UP001632038"/>
    </source>
</evidence>
<gene>
    <name evidence="1" type="ORF">CASFOL_021464</name>
</gene>
<name>A0ABD3CWM0_9LAMI</name>
<comment type="caution">
    <text evidence="1">The sequence shown here is derived from an EMBL/GenBank/DDBJ whole genome shotgun (WGS) entry which is preliminary data.</text>
</comment>
<sequence length="51" mass="5764">MNIQVTYRRKSFDRKIVIPRVGVLPEEGKIICSGGSTFLIEADVVEKDIEL</sequence>
<organism evidence="1 2">
    <name type="scientific">Castilleja foliolosa</name>
    <dbReference type="NCBI Taxonomy" id="1961234"/>
    <lineage>
        <taxon>Eukaryota</taxon>
        <taxon>Viridiplantae</taxon>
        <taxon>Streptophyta</taxon>
        <taxon>Embryophyta</taxon>
        <taxon>Tracheophyta</taxon>
        <taxon>Spermatophyta</taxon>
        <taxon>Magnoliopsida</taxon>
        <taxon>eudicotyledons</taxon>
        <taxon>Gunneridae</taxon>
        <taxon>Pentapetalae</taxon>
        <taxon>asterids</taxon>
        <taxon>lamiids</taxon>
        <taxon>Lamiales</taxon>
        <taxon>Orobanchaceae</taxon>
        <taxon>Pedicularideae</taxon>
        <taxon>Castillejinae</taxon>
        <taxon>Castilleja</taxon>
    </lineage>
</organism>
<accession>A0ABD3CWM0</accession>
<proteinExistence type="predicted"/>
<evidence type="ECO:0000313" key="1">
    <source>
        <dbReference type="EMBL" id="KAL3634410.1"/>
    </source>
</evidence>
<protein>
    <submittedName>
        <fullName evidence="1">Uncharacterized protein</fullName>
    </submittedName>
</protein>
<dbReference type="AlphaFoldDB" id="A0ABD3CWM0"/>
<dbReference type="Proteomes" id="UP001632038">
    <property type="component" value="Unassembled WGS sequence"/>
</dbReference>